<evidence type="ECO:0000256" key="1">
    <source>
        <dbReference type="SAM" id="Phobius"/>
    </source>
</evidence>
<gene>
    <name evidence="3" type="primary">LOC111015201</name>
</gene>
<dbReference type="OrthoDB" id="1914633at2759"/>
<proteinExistence type="predicted"/>
<dbReference type="PANTHER" id="PTHR33264">
    <property type="entry name" value="EXPRESSED PROTEIN"/>
    <property type="match status" value="1"/>
</dbReference>
<dbReference type="GeneID" id="111015201"/>
<sequence>MEDLNALAADCIVISCCCQCLALQIILLLLLKLPSKLVRKTREFAKRKLRQREREEKEKMVDYRGVDSGRSRRCMRIEGDDGFGLRSCMEEIEKVMEDLHEKGEFGFGSFWGKGTSI</sequence>
<organism evidence="2 3">
    <name type="scientific">Momordica charantia</name>
    <name type="common">Bitter gourd</name>
    <name type="synonym">Balsam pear</name>
    <dbReference type="NCBI Taxonomy" id="3673"/>
    <lineage>
        <taxon>Eukaryota</taxon>
        <taxon>Viridiplantae</taxon>
        <taxon>Streptophyta</taxon>
        <taxon>Embryophyta</taxon>
        <taxon>Tracheophyta</taxon>
        <taxon>Spermatophyta</taxon>
        <taxon>Magnoliopsida</taxon>
        <taxon>eudicotyledons</taxon>
        <taxon>Gunneridae</taxon>
        <taxon>Pentapetalae</taxon>
        <taxon>rosids</taxon>
        <taxon>fabids</taxon>
        <taxon>Cucurbitales</taxon>
        <taxon>Cucurbitaceae</taxon>
        <taxon>Momordiceae</taxon>
        <taxon>Momordica</taxon>
    </lineage>
</organism>
<keyword evidence="2" id="KW-1185">Reference proteome</keyword>
<keyword evidence="1" id="KW-1133">Transmembrane helix</keyword>
<name>A0A6J1CVN3_MOMCH</name>
<dbReference type="Proteomes" id="UP000504603">
    <property type="component" value="Unplaced"/>
</dbReference>
<dbReference type="RefSeq" id="XP_022145840.1">
    <property type="nucleotide sequence ID" value="XM_022290148.1"/>
</dbReference>
<protein>
    <submittedName>
        <fullName evidence="3">Uncharacterized protein LOC111015201</fullName>
    </submittedName>
</protein>
<dbReference type="AlphaFoldDB" id="A0A6J1CVN3"/>
<reference evidence="3" key="1">
    <citation type="submission" date="2025-08" db="UniProtKB">
        <authorList>
            <consortium name="RefSeq"/>
        </authorList>
    </citation>
    <scope>IDENTIFICATION</scope>
    <source>
        <strain evidence="3">OHB3-1</strain>
    </source>
</reference>
<evidence type="ECO:0000313" key="2">
    <source>
        <dbReference type="Proteomes" id="UP000504603"/>
    </source>
</evidence>
<keyword evidence="1" id="KW-0812">Transmembrane</keyword>
<keyword evidence="1" id="KW-0472">Membrane</keyword>
<dbReference type="KEGG" id="mcha:111015201"/>
<accession>A0A6J1CVN3</accession>
<feature type="transmembrane region" description="Helical" evidence="1">
    <location>
        <begin position="6"/>
        <end position="31"/>
    </location>
</feature>
<evidence type="ECO:0000313" key="3">
    <source>
        <dbReference type="RefSeq" id="XP_022145840.1"/>
    </source>
</evidence>
<dbReference type="PANTHER" id="PTHR33264:SF27">
    <property type="entry name" value="TRANSMEMBRANE PROTEIN"/>
    <property type="match status" value="1"/>
</dbReference>